<dbReference type="Gene3D" id="2.40.128.270">
    <property type="match status" value="1"/>
</dbReference>
<dbReference type="InterPro" id="IPR005184">
    <property type="entry name" value="DUF306_Meta_HslJ"/>
</dbReference>
<dbReference type="EMBL" id="DVNA01000124">
    <property type="protein sequence ID" value="HIU55231.1"/>
    <property type="molecule type" value="Genomic_DNA"/>
</dbReference>
<feature type="domain" description="DUF306" evidence="5">
    <location>
        <begin position="33"/>
        <end position="135"/>
    </location>
</feature>
<keyword evidence="4" id="KW-0449">Lipoprotein</keyword>
<comment type="caution">
    <text evidence="7">The sequence shown here is derived from an EMBL/GenBank/DDBJ whole genome shotgun (WGS) entry which is preliminary data.</text>
</comment>
<reference evidence="7" key="2">
    <citation type="journal article" date="2021" name="PeerJ">
        <title>Extensive microbial diversity within the chicken gut microbiome revealed by metagenomics and culture.</title>
        <authorList>
            <person name="Gilroy R."/>
            <person name="Ravi A."/>
            <person name="Getino M."/>
            <person name="Pursley I."/>
            <person name="Horton D.L."/>
            <person name="Alikhan N.F."/>
            <person name="Baker D."/>
            <person name="Gharbi K."/>
            <person name="Hall N."/>
            <person name="Watson M."/>
            <person name="Adriaenssens E.M."/>
            <person name="Foster-Nyarko E."/>
            <person name="Jarju S."/>
            <person name="Secka A."/>
            <person name="Antonio M."/>
            <person name="Oren A."/>
            <person name="Chaudhuri R.R."/>
            <person name="La Ragione R."/>
            <person name="Hildebrand F."/>
            <person name="Pallen M.J."/>
        </authorList>
    </citation>
    <scope>NUCLEOTIDE SEQUENCE</scope>
    <source>
        <strain evidence="7">CHK158-818</strain>
    </source>
</reference>
<dbReference type="AlphaFoldDB" id="A0A9D1M7P9"/>
<dbReference type="InterPro" id="IPR053147">
    <property type="entry name" value="Hsp_HslJ-like"/>
</dbReference>
<dbReference type="Gene3D" id="2.40.128.200">
    <property type="match status" value="1"/>
</dbReference>
<keyword evidence="3" id="KW-0564">Palmitate</keyword>
<proteinExistence type="predicted"/>
<evidence type="ECO:0000259" key="6">
    <source>
        <dbReference type="Pfam" id="PF09864"/>
    </source>
</evidence>
<dbReference type="InterPro" id="IPR018660">
    <property type="entry name" value="MliC"/>
</dbReference>
<dbReference type="Proteomes" id="UP000824112">
    <property type="component" value="Unassembled WGS sequence"/>
</dbReference>
<dbReference type="Pfam" id="PF03724">
    <property type="entry name" value="META"/>
    <property type="match status" value="1"/>
</dbReference>
<keyword evidence="2" id="KW-0472">Membrane</keyword>
<keyword evidence="1" id="KW-0732">Signal</keyword>
<dbReference type="Pfam" id="PF09864">
    <property type="entry name" value="MliC"/>
    <property type="match status" value="1"/>
</dbReference>
<organism evidence="7 8">
    <name type="scientific">Candidatus Gallibacteroides avistercoris</name>
    <dbReference type="NCBI Taxonomy" id="2840833"/>
    <lineage>
        <taxon>Bacteria</taxon>
        <taxon>Pseudomonadati</taxon>
        <taxon>Bacteroidota</taxon>
        <taxon>Bacteroidia</taxon>
        <taxon>Bacteroidales</taxon>
        <taxon>Bacteroidaceae</taxon>
        <taxon>Bacteroidaceae incertae sedis</taxon>
        <taxon>Candidatus Gallibacteroides</taxon>
    </lineage>
</organism>
<dbReference type="PANTHER" id="PTHR35535:SF1">
    <property type="entry name" value="HEAT SHOCK PROTEIN HSLJ"/>
    <property type="match status" value="1"/>
</dbReference>
<evidence type="ECO:0000256" key="1">
    <source>
        <dbReference type="ARBA" id="ARBA00022729"/>
    </source>
</evidence>
<name>A0A9D1M7P9_9BACT</name>
<evidence type="ECO:0000313" key="7">
    <source>
        <dbReference type="EMBL" id="HIU55231.1"/>
    </source>
</evidence>
<evidence type="ECO:0000259" key="5">
    <source>
        <dbReference type="Pfam" id="PF03724"/>
    </source>
</evidence>
<evidence type="ECO:0000256" key="3">
    <source>
        <dbReference type="ARBA" id="ARBA00023139"/>
    </source>
</evidence>
<evidence type="ECO:0000313" key="8">
    <source>
        <dbReference type="Proteomes" id="UP000824112"/>
    </source>
</evidence>
<evidence type="ECO:0000256" key="2">
    <source>
        <dbReference type="ARBA" id="ARBA00023136"/>
    </source>
</evidence>
<dbReference type="PROSITE" id="PS51257">
    <property type="entry name" value="PROKAR_LIPOPROTEIN"/>
    <property type="match status" value="1"/>
</dbReference>
<reference evidence="7" key="1">
    <citation type="submission" date="2020-10" db="EMBL/GenBank/DDBJ databases">
        <authorList>
            <person name="Gilroy R."/>
        </authorList>
    </citation>
    <scope>NUCLEOTIDE SEQUENCE</scope>
    <source>
        <strain evidence="7">CHK158-818</strain>
    </source>
</reference>
<evidence type="ECO:0000256" key="4">
    <source>
        <dbReference type="ARBA" id="ARBA00023288"/>
    </source>
</evidence>
<dbReference type="SUPFAM" id="SSF141488">
    <property type="entry name" value="YdhA-like"/>
    <property type="match status" value="1"/>
</dbReference>
<feature type="domain" description="C-type lysozyme inhibitor" evidence="6">
    <location>
        <begin position="274"/>
        <end position="328"/>
    </location>
</feature>
<dbReference type="InterPro" id="IPR036328">
    <property type="entry name" value="MliC_sf"/>
</dbReference>
<dbReference type="InterPro" id="IPR038670">
    <property type="entry name" value="HslJ-like_sf"/>
</dbReference>
<accession>A0A9D1M7P9</accession>
<protein>
    <submittedName>
        <fullName evidence="7">META domain-containing protein</fullName>
    </submittedName>
</protein>
<dbReference type="PANTHER" id="PTHR35535">
    <property type="entry name" value="HEAT SHOCK PROTEIN HSLJ"/>
    <property type="match status" value="1"/>
</dbReference>
<gene>
    <name evidence="7" type="ORF">IAB03_05425</name>
</gene>
<sequence length="338" mass="37628">MRKIVVWMFVSILAVSLGCKGKNVTFDSSELLGSWNAIELKIAGNSVKMPEQEPEVVFSDSNRLSGFAGCNRFFGTYQIKDGRLQIQPGGMTMAFCPDMEFESLFMNTLATVSQARIYDSQLELSTASGDTVLVFSAFRNVGVAEGEHGCNQAAGYTWSDVRQECIRLFDSGVRLNPIIRDTTSAVFSAFLVFSPDSSQVELFLPNEQEHPILDRRKLPDGTFAWNQLDDDTPNVRRIDGSWTVSRRGVLLYQEDKPIHAVYVGGDGKTRRLYQVEATFYPGDEKVILQYDDQTFELSQQISGSGFRYEAGDISLVGKGQDATLVLGDSLTLKLTERK</sequence>